<dbReference type="AlphaFoldDB" id="A0A0T9QDD6"/>
<sequence length="288" mass="32941">MLYKFFTLNDNSLSSLYNSSLWFSKVCDFNDPFEGQVKIIDGELTDSNMVKLIKAMNSSGELNRFLNLKNSNETLDVLAKIMILNKGETLKNEILRIARHAFNTVVESYTNGGACCFVSDGNPSDDSLSPLTSRLMWGHYGNGLRGFALKFRDDIFCDVNSELKKEIISGPYKIDYINDYPVVNLIELSNQLYVEKNELKVFKHIGKLTSSKNKDWEYEQEVRYISMEGNRLFKYSPEHIELLCIGEKMPNYQVKCLLSIAKELGIKKICRTTLSNDSYTIGLDYQIS</sequence>
<dbReference type="Proteomes" id="UP000041882">
    <property type="component" value="Unassembled WGS sequence"/>
</dbReference>
<reference evidence="2" key="1">
    <citation type="submission" date="2015-03" db="EMBL/GenBank/DDBJ databases">
        <authorList>
            <consortium name="Pathogen Informatics"/>
            <person name="Murphy D."/>
        </authorList>
    </citation>
    <scope>NUCLEOTIDE SEQUENCE [LARGE SCALE GENOMIC DNA]</scope>
    <source>
        <strain evidence="2">IP6945</strain>
    </source>
</reference>
<dbReference type="EMBL" id="CQAW01000016">
    <property type="protein sequence ID" value="CNI06553.1"/>
    <property type="molecule type" value="Genomic_DNA"/>
</dbReference>
<proteinExistence type="predicted"/>
<accession>A0A0T9QDD6</accession>
<dbReference type="RefSeq" id="WP_050115606.1">
    <property type="nucleotide sequence ID" value="NZ_CQAW01000016.1"/>
</dbReference>
<name>A0A0T9QDD6_9GAMM</name>
<protein>
    <submittedName>
        <fullName evidence="1">Protein of uncharacterized function (DUF2971)</fullName>
    </submittedName>
</protein>
<dbReference type="Pfam" id="PF11185">
    <property type="entry name" value="DUF2971"/>
    <property type="match status" value="1"/>
</dbReference>
<evidence type="ECO:0000313" key="2">
    <source>
        <dbReference type="Proteomes" id="UP000041882"/>
    </source>
</evidence>
<organism evidence="1 2">
    <name type="scientific">Yersinia thracica</name>
    <dbReference type="NCBI Taxonomy" id="2890319"/>
    <lineage>
        <taxon>Bacteria</taxon>
        <taxon>Pseudomonadati</taxon>
        <taxon>Pseudomonadota</taxon>
        <taxon>Gammaproteobacteria</taxon>
        <taxon>Enterobacterales</taxon>
        <taxon>Yersiniaceae</taxon>
        <taxon>Yersinia</taxon>
    </lineage>
</organism>
<gene>
    <name evidence="1" type="ORF">ERS008472_03119</name>
</gene>
<keyword evidence="2" id="KW-1185">Reference proteome</keyword>
<dbReference type="InterPro" id="IPR021352">
    <property type="entry name" value="DUF2971"/>
</dbReference>
<evidence type="ECO:0000313" key="1">
    <source>
        <dbReference type="EMBL" id="CNI06553.1"/>
    </source>
</evidence>